<evidence type="ECO:0000313" key="2">
    <source>
        <dbReference type="Proteomes" id="UP000685013"/>
    </source>
</evidence>
<name>A0AAV6NIG2_9ROSI</name>
<dbReference type="AlphaFoldDB" id="A0AAV6NIG2"/>
<organism evidence="1 2">
    <name type="scientific">Cucurbita argyrosperma subsp. sororia</name>
    <dbReference type="NCBI Taxonomy" id="37648"/>
    <lineage>
        <taxon>Eukaryota</taxon>
        <taxon>Viridiplantae</taxon>
        <taxon>Streptophyta</taxon>
        <taxon>Embryophyta</taxon>
        <taxon>Tracheophyta</taxon>
        <taxon>Spermatophyta</taxon>
        <taxon>Magnoliopsida</taxon>
        <taxon>eudicotyledons</taxon>
        <taxon>Gunneridae</taxon>
        <taxon>Pentapetalae</taxon>
        <taxon>rosids</taxon>
        <taxon>fabids</taxon>
        <taxon>Cucurbitales</taxon>
        <taxon>Cucurbitaceae</taxon>
        <taxon>Cucurbiteae</taxon>
        <taxon>Cucurbita</taxon>
    </lineage>
</organism>
<accession>A0AAV6NIG2</accession>
<gene>
    <name evidence="1" type="primary">PCMP-E19</name>
    <name evidence="1" type="ORF">SDJN03_08303</name>
</gene>
<sequence length="129" mass="14376">MAPHLNQIGVVGSSYPSSSASLLQLRSLQVRMQRRCETQALLREYEQQRRRLMALPRRTLPNAHTSARIFTASLQSSLETVGGLQAHALAIKISGFYDVFVGSSLLNMYCKFGCLLDAYKVFDLLLGLL</sequence>
<protein>
    <submittedName>
        <fullName evidence="1">Pentatricopeptide repeat-containing protein</fullName>
    </submittedName>
</protein>
<feature type="non-terminal residue" evidence="1">
    <location>
        <position position="1"/>
    </location>
</feature>
<keyword evidence="2" id="KW-1185">Reference proteome</keyword>
<reference evidence="1 2" key="1">
    <citation type="journal article" date="2021" name="Hortic Res">
        <title>The domestication of Cucurbita argyrosperma as revealed by the genome of its wild relative.</title>
        <authorList>
            <person name="Barrera-Redondo J."/>
            <person name="Sanchez-de la Vega G."/>
            <person name="Aguirre-Liguori J.A."/>
            <person name="Castellanos-Morales G."/>
            <person name="Gutierrez-Guerrero Y.T."/>
            <person name="Aguirre-Dugua X."/>
            <person name="Aguirre-Planter E."/>
            <person name="Tenaillon M.I."/>
            <person name="Lira-Saade R."/>
            <person name="Eguiarte L.E."/>
        </authorList>
    </citation>
    <scope>NUCLEOTIDE SEQUENCE [LARGE SCALE GENOMIC DNA]</scope>
    <source>
        <strain evidence="1">JBR-2021</strain>
    </source>
</reference>
<dbReference type="EMBL" id="JAGKQH010000005">
    <property type="protein sequence ID" value="KAG6598525.1"/>
    <property type="molecule type" value="Genomic_DNA"/>
</dbReference>
<comment type="caution">
    <text evidence="1">The sequence shown here is derived from an EMBL/GenBank/DDBJ whole genome shotgun (WGS) entry which is preliminary data.</text>
</comment>
<proteinExistence type="predicted"/>
<dbReference type="Proteomes" id="UP000685013">
    <property type="component" value="Chromosome 5"/>
</dbReference>
<evidence type="ECO:0000313" key="1">
    <source>
        <dbReference type="EMBL" id="KAG6598525.1"/>
    </source>
</evidence>